<feature type="transmembrane region" description="Helical" evidence="9">
    <location>
        <begin position="156"/>
        <end position="177"/>
    </location>
</feature>
<dbReference type="InterPro" id="IPR011016">
    <property type="entry name" value="Znf_RING-CH"/>
</dbReference>
<evidence type="ECO:0000256" key="8">
    <source>
        <dbReference type="PROSITE-ProRule" id="PRU00175"/>
    </source>
</evidence>
<dbReference type="InterPro" id="IPR025754">
    <property type="entry name" value="TRC8_N_dom"/>
</dbReference>
<feature type="transmembrane region" description="Helical" evidence="9">
    <location>
        <begin position="452"/>
        <end position="471"/>
    </location>
</feature>
<evidence type="ECO:0000256" key="5">
    <source>
        <dbReference type="ARBA" id="ARBA00022833"/>
    </source>
</evidence>
<dbReference type="InterPro" id="IPR050731">
    <property type="entry name" value="HRD1_E3_ubiq-ligases"/>
</dbReference>
<dbReference type="Pfam" id="PF13639">
    <property type="entry name" value="zf-RING_2"/>
    <property type="match status" value="1"/>
</dbReference>
<evidence type="ECO:0000259" key="10">
    <source>
        <dbReference type="PROSITE" id="PS50089"/>
    </source>
</evidence>
<dbReference type="EMBL" id="CAWYQH010000108">
    <property type="protein sequence ID" value="CAK8688888.1"/>
    <property type="molecule type" value="Genomic_DNA"/>
</dbReference>
<feature type="transmembrane region" description="Helical" evidence="9">
    <location>
        <begin position="183"/>
        <end position="206"/>
    </location>
</feature>
<keyword evidence="2 9" id="KW-0812">Transmembrane</keyword>
<evidence type="ECO:0000256" key="9">
    <source>
        <dbReference type="SAM" id="Phobius"/>
    </source>
</evidence>
<dbReference type="Pfam" id="PF13705">
    <property type="entry name" value="TRC8_N"/>
    <property type="match status" value="1"/>
</dbReference>
<dbReference type="SMART" id="SM00744">
    <property type="entry name" value="RINGv"/>
    <property type="match status" value="1"/>
</dbReference>
<evidence type="ECO:0000313" key="11">
    <source>
        <dbReference type="EMBL" id="CAK8688888.1"/>
    </source>
</evidence>
<dbReference type="SUPFAM" id="SSF57850">
    <property type="entry name" value="RING/U-box"/>
    <property type="match status" value="1"/>
</dbReference>
<gene>
    <name evidence="11" type="ORF">CVLEPA_LOCUS20844</name>
</gene>
<evidence type="ECO:0000256" key="7">
    <source>
        <dbReference type="ARBA" id="ARBA00023136"/>
    </source>
</evidence>
<evidence type="ECO:0000256" key="2">
    <source>
        <dbReference type="ARBA" id="ARBA00022692"/>
    </source>
</evidence>
<evidence type="ECO:0000256" key="1">
    <source>
        <dbReference type="ARBA" id="ARBA00004141"/>
    </source>
</evidence>
<reference evidence="11 12" key="1">
    <citation type="submission" date="2024-02" db="EMBL/GenBank/DDBJ databases">
        <authorList>
            <person name="Daric V."/>
            <person name="Darras S."/>
        </authorList>
    </citation>
    <scope>NUCLEOTIDE SEQUENCE [LARGE SCALE GENOMIC DNA]</scope>
</reference>
<dbReference type="PANTHER" id="PTHR22763">
    <property type="entry name" value="RING ZINC FINGER PROTEIN"/>
    <property type="match status" value="1"/>
</dbReference>
<feature type="transmembrane region" description="Helical" evidence="9">
    <location>
        <begin position="370"/>
        <end position="392"/>
    </location>
</feature>
<proteinExistence type="predicted"/>
<protein>
    <recommendedName>
        <fullName evidence="10">RING-type domain-containing protein</fullName>
    </recommendedName>
</protein>
<feature type="transmembrane region" description="Helical" evidence="9">
    <location>
        <begin position="227"/>
        <end position="251"/>
    </location>
</feature>
<dbReference type="InterPro" id="IPR013083">
    <property type="entry name" value="Znf_RING/FYVE/PHD"/>
</dbReference>
<keyword evidence="7 9" id="KW-0472">Membrane</keyword>
<feature type="transmembrane region" description="Helical" evidence="9">
    <location>
        <begin position="287"/>
        <end position="312"/>
    </location>
</feature>
<comment type="caution">
    <text evidence="11">The sequence shown here is derived from an EMBL/GenBank/DDBJ whole genome shotgun (WGS) entry which is preliminary data.</text>
</comment>
<accession>A0ABP0GBM5</accession>
<name>A0ABP0GBM5_CLALP</name>
<dbReference type="InterPro" id="IPR001841">
    <property type="entry name" value="Znf_RING"/>
</dbReference>
<dbReference type="SMART" id="SM00184">
    <property type="entry name" value="RING"/>
    <property type="match status" value="1"/>
</dbReference>
<evidence type="ECO:0000256" key="4">
    <source>
        <dbReference type="ARBA" id="ARBA00022771"/>
    </source>
</evidence>
<feature type="transmembrane region" description="Helical" evidence="9">
    <location>
        <begin position="12"/>
        <end position="29"/>
    </location>
</feature>
<sequence length="648" mass="74888">MEELDNNKKRLLDIVLRIPGVIMLELLYMESLTFKNWTLLMDVYNQPTWNFDFFLYIVAWLLVLLPHKLLISFYSFAISCISMLASHYLLQYLLSKTNVIKADDCIVKKEVMGEIPWINTIIGSQEAIETSVTVVLAQIALSLLSCKVVNAKRKSLVLFLCPLLPWTSGLFASNVLIDMIHVAYILNIAVVLFYLMPGINILKLRFQWKLLWIKMQLISRVFGWQGIITWLLDVYQIQRLLITCWVLRYMFQLLANIYEGFDFSHIDSGIFENFEIWINHLPFNVSVIALLLFTVAQCLTTTINLFGLVCIVKDSVKLQYFLIRSWLHWSFHDHPPDSVSGPLTGVIDGVTLLIMTLYTDAINVQVESRLILMIYFLFTIASSQFQSIFNIVDPILMTLATAHNGSVWKHLRTVTFALFLLAVSGFLSYISVFMMRSTFWIFIITYNYMNTFSLILGSLAIYCILMVDYLTLRGWTSLDDVMFYIRATCRAVEFCITLCMCGYIMMTLYTEMTSFLGIAMLAVYTYYCIVQRGGKGWKIWVMRRQAANKVKSLPLASKEELEEKVDDLCPICYQAMESDVRIMHCQHLFHENCLKKWFYIQDKCPMCYTEFKSTTQSMPVDEAIEVDENDDGTVEADNHSHNGNDTAQ</sequence>
<keyword evidence="6 9" id="KW-1133">Transmembrane helix</keyword>
<feature type="transmembrane region" description="Helical" evidence="9">
    <location>
        <begin position="49"/>
        <end position="66"/>
    </location>
</feature>
<dbReference type="PANTHER" id="PTHR22763:SF191">
    <property type="entry name" value="RING FINGER PROTEIN 145 HOMOLOG"/>
    <property type="match status" value="1"/>
</dbReference>
<dbReference type="Gene3D" id="3.30.40.10">
    <property type="entry name" value="Zinc/RING finger domain, C3HC4 (zinc finger)"/>
    <property type="match status" value="1"/>
</dbReference>
<keyword evidence="5" id="KW-0862">Zinc</keyword>
<comment type="subcellular location">
    <subcellularLocation>
        <location evidence="1">Membrane</location>
        <topology evidence="1">Multi-pass membrane protein</topology>
    </subcellularLocation>
</comment>
<evidence type="ECO:0000256" key="6">
    <source>
        <dbReference type="ARBA" id="ARBA00022989"/>
    </source>
</evidence>
<feature type="transmembrane region" description="Helical" evidence="9">
    <location>
        <begin position="413"/>
        <end position="432"/>
    </location>
</feature>
<keyword evidence="3" id="KW-0479">Metal-binding</keyword>
<keyword evidence="4 8" id="KW-0863">Zinc-finger</keyword>
<dbReference type="PROSITE" id="PS50089">
    <property type="entry name" value="ZF_RING_2"/>
    <property type="match status" value="1"/>
</dbReference>
<evidence type="ECO:0000256" key="3">
    <source>
        <dbReference type="ARBA" id="ARBA00022723"/>
    </source>
</evidence>
<evidence type="ECO:0000313" key="12">
    <source>
        <dbReference type="Proteomes" id="UP001642483"/>
    </source>
</evidence>
<feature type="domain" description="RING-type" evidence="10">
    <location>
        <begin position="569"/>
        <end position="607"/>
    </location>
</feature>
<keyword evidence="12" id="KW-1185">Reference proteome</keyword>
<feature type="transmembrane region" description="Helical" evidence="9">
    <location>
        <begin position="512"/>
        <end position="530"/>
    </location>
</feature>
<dbReference type="Proteomes" id="UP001642483">
    <property type="component" value="Unassembled WGS sequence"/>
</dbReference>
<organism evidence="11 12">
    <name type="scientific">Clavelina lepadiformis</name>
    <name type="common">Light-bulb sea squirt</name>
    <name type="synonym">Ascidia lepadiformis</name>
    <dbReference type="NCBI Taxonomy" id="159417"/>
    <lineage>
        <taxon>Eukaryota</taxon>
        <taxon>Metazoa</taxon>
        <taxon>Chordata</taxon>
        <taxon>Tunicata</taxon>
        <taxon>Ascidiacea</taxon>
        <taxon>Aplousobranchia</taxon>
        <taxon>Clavelinidae</taxon>
        <taxon>Clavelina</taxon>
    </lineage>
</organism>